<name>A0A2T7C5H5_9POAL</name>
<keyword evidence="3" id="KW-1185">Reference proteome</keyword>
<sequence length="95" mass="10532">MPFNPIRTCNRSSHGREPPPPSAKGNGRERQRPAPIGLPVCARAGLGRRRPTPISLLVGARAGQRCRHPKSARWPGRNAGAPWQRDAWEGCRRRP</sequence>
<feature type="region of interest" description="Disordered" evidence="1">
    <location>
        <begin position="1"/>
        <end position="36"/>
    </location>
</feature>
<evidence type="ECO:0000256" key="1">
    <source>
        <dbReference type="SAM" id="MobiDB-lite"/>
    </source>
</evidence>
<dbReference type="Proteomes" id="UP000244336">
    <property type="component" value="Chromosome 9"/>
</dbReference>
<evidence type="ECO:0000313" key="2">
    <source>
        <dbReference type="EMBL" id="PUZ38598.1"/>
    </source>
</evidence>
<protein>
    <submittedName>
        <fullName evidence="2">Uncharacterized protein</fullName>
    </submittedName>
</protein>
<evidence type="ECO:0000313" key="3">
    <source>
        <dbReference type="Proteomes" id="UP000244336"/>
    </source>
</evidence>
<feature type="compositionally biased region" description="Basic and acidic residues" evidence="1">
    <location>
        <begin position="86"/>
        <end position="95"/>
    </location>
</feature>
<accession>A0A2T7C5H5</accession>
<proteinExistence type="predicted"/>
<feature type="region of interest" description="Disordered" evidence="1">
    <location>
        <begin position="63"/>
        <end position="95"/>
    </location>
</feature>
<organism evidence="2 3">
    <name type="scientific">Panicum hallii var. hallii</name>
    <dbReference type="NCBI Taxonomy" id="1504633"/>
    <lineage>
        <taxon>Eukaryota</taxon>
        <taxon>Viridiplantae</taxon>
        <taxon>Streptophyta</taxon>
        <taxon>Embryophyta</taxon>
        <taxon>Tracheophyta</taxon>
        <taxon>Spermatophyta</taxon>
        <taxon>Magnoliopsida</taxon>
        <taxon>Liliopsida</taxon>
        <taxon>Poales</taxon>
        <taxon>Poaceae</taxon>
        <taxon>PACMAD clade</taxon>
        <taxon>Panicoideae</taxon>
        <taxon>Panicodae</taxon>
        <taxon>Paniceae</taxon>
        <taxon>Panicinae</taxon>
        <taxon>Panicum</taxon>
        <taxon>Panicum sect. Panicum</taxon>
    </lineage>
</organism>
<dbReference type="AlphaFoldDB" id="A0A2T7C5H5"/>
<gene>
    <name evidence="2" type="ORF">GQ55_9G209700</name>
</gene>
<dbReference type="EMBL" id="CM009757">
    <property type="protein sequence ID" value="PUZ38598.1"/>
    <property type="molecule type" value="Genomic_DNA"/>
</dbReference>
<reference evidence="2 3" key="1">
    <citation type="submission" date="2018-04" db="EMBL/GenBank/DDBJ databases">
        <title>WGS assembly of Panicum hallii var. hallii HAL2.</title>
        <authorList>
            <person name="Lovell J."/>
            <person name="Jenkins J."/>
            <person name="Lowry D."/>
            <person name="Mamidi S."/>
            <person name="Sreedasyam A."/>
            <person name="Weng X."/>
            <person name="Barry K."/>
            <person name="Bonette J."/>
            <person name="Campitelli B."/>
            <person name="Daum C."/>
            <person name="Gordon S."/>
            <person name="Gould B."/>
            <person name="Lipzen A."/>
            <person name="MacQueen A."/>
            <person name="Palacio-Mejia J."/>
            <person name="Plott C."/>
            <person name="Shakirov E."/>
            <person name="Shu S."/>
            <person name="Yoshinaga Y."/>
            <person name="Zane M."/>
            <person name="Rokhsar D."/>
            <person name="Grimwood J."/>
            <person name="Schmutz J."/>
            <person name="Juenger T."/>
        </authorList>
    </citation>
    <scope>NUCLEOTIDE SEQUENCE [LARGE SCALE GENOMIC DNA]</scope>
    <source>
        <strain evidence="3">cv. HAL2</strain>
    </source>
</reference>
<dbReference type="Gramene" id="PUZ38598">
    <property type="protein sequence ID" value="PUZ38598"/>
    <property type="gene ID" value="GQ55_9G209700"/>
</dbReference>